<accession>A0A410QFJ6</accession>
<evidence type="ECO:0000256" key="6">
    <source>
        <dbReference type="SAM" id="Phobius"/>
    </source>
</evidence>
<proteinExistence type="predicted"/>
<dbReference type="Proteomes" id="UP000287969">
    <property type="component" value="Chromosome"/>
</dbReference>
<evidence type="ECO:0000313" key="8">
    <source>
        <dbReference type="Proteomes" id="UP000287969"/>
    </source>
</evidence>
<dbReference type="KEGG" id="spoa:EQM13_14005"/>
<gene>
    <name evidence="7" type="ORF">EQM13_14005</name>
</gene>
<keyword evidence="2" id="KW-1003">Cell membrane</keyword>
<sequence>MDIMSEGLRLLLYGMITTFFILIVFYFLIKLLNKIFPEK</sequence>
<keyword evidence="4 6" id="KW-1133">Transmembrane helix</keyword>
<evidence type="ECO:0000256" key="4">
    <source>
        <dbReference type="ARBA" id="ARBA00022989"/>
    </source>
</evidence>
<dbReference type="Pfam" id="PF04277">
    <property type="entry name" value="OAD_gamma"/>
    <property type="match status" value="1"/>
</dbReference>
<evidence type="ECO:0000256" key="5">
    <source>
        <dbReference type="ARBA" id="ARBA00023136"/>
    </source>
</evidence>
<evidence type="ECO:0000256" key="2">
    <source>
        <dbReference type="ARBA" id="ARBA00022475"/>
    </source>
</evidence>
<comment type="subcellular location">
    <subcellularLocation>
        <location evidence="1">Cell membrane</location>
    </subcellularLocation>
</comment>
<keyword evidence="8" id="KW-1185">Reference proteome</keyword>
<evidence type="ECO:0000256" key="3">
    <source>
        <dbReference type="ARBA" id="ARBA00022692"/>
    </source>
</evidence>
<keyword evidence="3 6" id="KW-0812">Transmembrane</keyword>
<dbReference type="EMBL" id="CP035282">
    <property type="protein sequence ID" value="QAT62598.1"/>
    <property type="molecule type" value="Genomic_DNA"/>
</dbReference>
<feature type="transmembrane region" description="Helical" evidence="6">
    <location>
        <begin position="12"/>
        <end position="29"/>
    </location>
</feature>
<dbReference type="InterPro" id="IPR005899">
    <property type="entry name" value="Na_pump_deCOase"/>
</dbReference>
<name>A0A410QFJ6_9FIRM</name>
<dbReference type="NCBIfam" id="NF040909">
    <property type="entry name" value="OadG_rel_small"/>
    <property type="match status" value="1"/>
</dbReference>
<dbReference type="GO" id="GO:0005886">
    <property type="term" value="C:plasma membrane"/>
    <property type="evidence" value="ECO:0007669"/>
    <property type="project" value="UniProtKB-SubCell"/>
</dbReference>
<dbReference type="GO" id="GO:0015081">
    <property type="term" value="F:sodium ion transmembrane transporter activity"/>
    <property type="evidence" value="ECO:0007669"/>
    <property type="project" value="InterPro"/>
</dbReference>
<organism evidence="7 8">
    <name type="scientific">Acidilutibacter cellobiosedens</name>
    <dbReference type="NCBI Taxonomy" id="2507161"/>
    <lineage>
        <taxon>Bacteria</taxon>
        <taxon>Bacillati</taxon>
        <taxon>Bacillota</taxon>
        <taxon>Tissierellia</taxon>
        <taxon>Tissierellales</taxon>
        <taxon>Acidilutibacteraceae</taxon>
        <taxon>Acidilutibacter</taxon>
    </lineage>
</organism>
<reference evidence="8" key="1">
    <citation type="submission" date="2019-01" db="EMBL/GenBank/DDBJ databases">
        <title>Draft genomes of a novel of Sporanaerobacter strains.</title>
        <authorList>
            <person name="Ma S."/>
        </authorList>
    </citation>
    <scope>NUCLEOTIDE SEQUENCE [LARGE SCALE GENOMIC DNA]</scope>
    <source>
        <strain evidence="8">NJN-17</strain>
    </source>
</reference>
<dbReference type="OrthoDB" id="2088081at2"/>
<protein>
    <submittedName>
        <fullName evidence="7">Uncharacterized protein</fullName>
    </submittedName>
</protein>
<keyword evidence="5 6" id="KW-0472">Membrane</keyword>
<dbReference type="AlphaFoldDB" id="A0A410QFJ6"/>
<dbReference type="GO" id="GO:0036376">
    <property type="term" value="P:sodium ion export across plasma membrane"/>
    <property type="evidence" value="ECO:0007669"/>
    <property type="project" value="InterPro"/>
</dbReference>
<evidence type="ECO:0000313" key="7">
    <source>
        <dbReference type="EMBL" id="QAT62598.1"/>
    </source>
</evidence>
<evidence type="ECO:0000256" key="1">
    <source>
        <dbReference type="ARBA" id="ARBA00004236"/>
    </source>
</evidence>